<dbReference type="InterPro" id="IPR006045">
    <property type="entry name" value="Cupin_1"/>
</dbReference>
<accession>A0A2I0A9P9</accession>
<feature type="binding site" evidence="8">
    <location>
        <position position="121"/>
    </location>
    <ligand>
        <name>oxalate</name>
        <dbReference type="ChEBI" id="CHEBI:30623"/>
    </ligand>
</feature>
<evidence type="ECO:0000256" key="5">
    <source>
        <dbReference type="ARBA" id="ARBA00022723"/>
    </source>
</evidence>
<dbReference type="Gene3D" id="2.60.120.10">
    <property type="entry name" value="Jelly Rolls"/>
    <property type="match status" value="1"/>
</dbReference>
<evidence type="ECO:0000256" key="8">
    <source>
        <dbReference type="PIRSR" id="PIRSR601929-1"/>
    </source>
</evidence>
<dbReference type="STRING" id="1088818.A0A2I0A9P9"/>
<evidence type="ECO:0000313" key="15">
    <source>
        <dbReference type="Proteomes" id="UP000236161"/>
    </source>
</evidence>
<name>A0A2I0A9P9_9ASPA</name>
<evidence type="ECO:0000256" key="2">
    <source>
        <dbReference type="ARBA" id="ARBA00007456"/>
    </source>
</evidence>
<keyword evidence="3 11" id="KW-0052">Apoplast</keyword>
<dbReference type="FunFam" id="2.60.120.10:FF:000005">
    <property type="entry name" value="Germin-like protein subfamily 1 member 8"/>
    <property type="match status" value="1"/>
</dbReference>
<proteinExistence type="inferred from homology"/>
<dbReference type="EMBL" id="KZ452008">
    <property type="protein sequence ID" value="PKA52254.1"/>
    <property type="molecule type" value="Genomic_DNA"/>
</dbReference>
<feature type="binding site" evidence="8">
    <location>
        <position position="126"/>
    </location>
    <ligand>
        <name>oxalate</name>
        <dbReference type="ChEBI" id="CHEBI:30623"/>
    </ligand>
</feature>
<dbReference type="CDD" id="cd02241">
    <property type="entry name" value="cupin_OxOx"/>
    <property type="match status" value="1"/>
</dbReference>
<comment type="subcellular location">
    <subcellularLocation>
        <location evidence="1 11">Secreted</location>
        <location evidence="1 11">Extracellular space</location>
        <location evidence="1 11">Apoplast</location>
    </subcellularLocation>
</comment>
<evidence type="ECO:0000256" key="7">
    <source>
        <dbReference type="ARBA" id="ARBA00023211"/>
    </source>
</evidence>
<dbReference type="GO" id="GO:0048046">
    <property type="term" value="C:apoplast"/>
    <property type="evidence" value="ECO:0007669"/>
    <property type="project" value="UniProtKB-SubCell"/>
</dbReference>
<dbReference type="InterPro" id="IPR014710">
    <property type="entry name" value="RmlC-like_jellyroll"/>
</dbReference>
<dbReference type="SUPFAM" id="SSF51182">
    <property type="entry name" value="RmlC-like cupins"/>
    <property type="match status" value="1"/>
</dbReference>
<reference evidence="14 15" key="1">
    <citation type="journal article" date="2017" name="Nature">
        <title>The Apostasia genome and the evolution of orchids.</title>
        <authorList>
            <person name="Zhang G.Q."/>
            <person name="Liu K.W."/>
            <person name="Li Z."/>
            <person name="Lohaus R."/>
            <person name="Hsiao Y.Y."/>
            <person name="Niu S.C."/>
            <person name="Wang J.Y."/>
            <person name="Lin Y.C."/>
            <person name="Xu Q."/>
            <person name="Chen L.J."/>
            <person name="Yoshida K."/>
            <person name="Fujiwara S."/>
            <person name="Wang Z.W."/>
            <person name="Zhang Y.Q."/>
            <person name="Mitsuda N."/>
            <person name="Wang M."/>
            <person name="Liu G.H."/>
            <person name="Pecoraro L."/>
            <person name="Huang H.X."/>
            <person name="Xiao X.J."/>
            <person name="Lin M."/>
            <person name="Wu X.Y."/>
            <person name="Wu W.L."/>
            <person name="Chen Y.Y."/>
            <person name="Chang S.B."/>
            <person name="Sakamoto S."/>
            <person name="Ohme-Takagi M."/>
            <person name="Yagi M."/>
            <person name="Zeng S.J."/>
            <person name="Shen C.Y."/>
            <person name="Yeh C.M."/>
            <person name="Luo Y.B."/>
            <person name="Tsai W.C."/>
            <person name="Van de Peer Y."/>
            <person name="Liu Z.J."/>
        </authorList>
    </citation>
    <scope>NUCLEOTIDE SEQUENCE [LARGE SCALE GENOMIC DNA]</scope>
    <source>
        <strain evidence="15">cv. Shenzhen</strain>
        <tissue evidence="14">Stem</tissue>
    </source>
</reference>
<feature type="binding site" evidence="9">
    <location>
        <position position="131"/>
    </location>
    <ligand>
        <name>Mn(2+)</name>
        <dbReference type="ChEBI" id="CHEBI:29035"/>
    </ligand>
</feature>
<evidence type="ECO:0000313" key="14">
    <source>
        <dbReference type="EMBL" id="PKA52254.1"/>
    </source>
</evidence>
<evidence type="ECO:0000256" key="3">
    <source>
        <dbReference type="ARBA" id="ARBA00022523"/>
    </source>
</evidence>
<evidence type="ECO:0000256" key="10">
    <source>
        <dbReference type="PIRSR" id="PIRSR601929-3"/>
    </source>
</evidence>
<organism evidence="14 15">
    <name type="scientific">Apostasia shenzhenica</name>
    <dbReference type="NCBI Taxonomy" id="1088818"/>
    <lineage>
        <taxon>Eukaryota</taxon>
        <taxon>Viridiplantae</taxon>
        <taxon>Streptophyta</taxon>
        <taxon>Embryophyta</taxon>
        <taxon>Tracheophyta</taxon>
        <taxon>Spermatophyta</taxon>
        <taxon>Magnoliopsida</taxon>
        <taxon>Liliopsida</taxon>
        <taxon>Asparagales</taxon>
        <taxon>Orchidaceae</taxon>
        <taxon>Apostasioideae</taxon>
        <taxon>Apostasia</taxon>
    </lineage>
</organism>
<evidence type="ECO:0000256" key="12">
    <source>
        <dbReference type="SAM" id="SignalP"/>
    </source>
</evidence>
<evidence type="ECO:0000256" key="11">
    <source>
        <dbReference type="RuleBase" id="RU366015"/>
    </source>
</evidence>
<dbReference type="PANTHER" id="PTHR31238">
    <property type="entry name" value="GERMIN-LIKE PROTEIN SUBFAMILY 3 MEMBER 3"/>
    <property type="match status" value="1"/>
</dbReference>
<feature type="domain" description="Cupin type-1" evidence="13">
    <location>
        <begin position="76"/>
        <end position="226"/>
    </location>
</feature>
<keyword evidence="12" id="KW-0732">Signal</keyword>
<feature type="disulfide bond" evidence="10">
    <location>
        <begin position="47"/>
        <end position="62"/>
    </location>
</feature>
<dbReference type="PROSITE" id="PS00725">
    <property type="entry name" value="GERMIN"/>
    <property type="match status" value="1"/>
</dbReference>
<evidence type="ECO:0000256" key="9">
    <source>
        <dbReference type="PIRSR" id="PIRSR601929-2"/>
    </source>
</evidence>
<dbReference type="GO" id="GO:0030145">
    <property type="term" value="F:manganese ion binding"/>
    <property type="evidence" value="ECO:0007669"/>
    <property type="project" value="UniProtKB-UniRule"/>
</dbReference>
<gene>
    <name evidence="14" type="ORF">AXF42_Ash010150</name>
</gene>
<evidence type="ECO:0000256" key="1">
    <source>
        <dbReference type="ARBA" id="ARBA00004271"/>
    </source>
</evidence>
<dbReference type="SMART" id="SM00835">
    <property type="entry name" value="Cupin_1"/>
    <property type="match status" value="1"/>
</dbReference>
<dbReference type="InterPro" id="IPR001929">
    <property type="entry name" value="Germin"/>
</dbReference>
<dbReference type="OrthoDB" id="1850619at2759"/>
<dbReference type="Pfam" id="PF00190">
    <property type="entry name" value="Cupin_1"/>
    <property type="match status" value="1"/>
</dbReference>
<keyword evidence="4 11" id="KW-0964">Secreted</keyword>
<evidence type="ECO:0000259" key="13">
    <source>
        <dbReference type="SMART" id="SM00835"/>
    </source>
</evidence>
<feature type="binding site" evidence="9">
    <location>
        <position position="172"/>
    </location>
    <ligand>
        <name>Mn(2+)</name>
        <dbReference type="ChEBI" id="CHEBI:29035"/>
    </ligand>
</feature>
<dbReference type="Proteomes" id="UP000236161">
    <property type="component" value="Unassembled WGS sequence"/>
</dbReference>
<comment type="similarity">
    <text evidence="2 11">Belongs to the germin family.</text>
</comment>
<feature type="binding site" evidence="8">
    <location>
        <position position="131"/>
    </location>
    <ligand>
        <name>oxalate</name>
        <dbReference type="ChEBI" id="CHEBI:30623"/>
    </ligand>
</feature>
<keyword evidence="5 8" id="KW-0479">Metal-binding</keyword>
<keyword evidence="15" id="KW-1185">Reference proteome</keyword>
<feature type="chain" id="PRO_5014133284" description="Germin-like protein" evidence="12">
    <location>
        <begin position="38"/>
        <end position="237"/>
    </location>
</feature>
<feature type="signal peptide" evidence="12">
    <location>
        <begin position="1"/>
        <end position="37"/>
    </location>
</feature>
<evidence type="ECO:0000256" key="6">
    <source>
        <dbReference type="ARBA" id="ARBA00023157"/>
    </source>
</evidence>
<protein>
    <recommendedName>
        <fullName evidence="11">Germin-like protein</fullName>
    </recommendedName>
</protein>
<evidence type="ECO:0000256" key="4">
    <source>
        <dbReference type="ARBA" id="ARBA00022525"/>
    </source>
</evidence>
<dbReference type="InterPro" id="IPR019780">
    <property type="entry name" value="Germin_Mn-BS"/>
</dbReference>
<feature type="binding site" evidence="9">
    <location>
        <position position="126"/>
    </location>
    <ligand>
        <name>Mn(2+)</name>
        <dbReference type="ChEBI" id="CHEBI:29035"/>
    </ligand>
</feature>
<sequence length="237" mass="25445">MKLASDHLPHSKRDQLMPSQVLRLLALLAFAASTAMATDPTQLQDFCVTDTKSKVFVNGFVCKNPNDVTENDFFFSGLNITGNTANQLGSKITSVNALNLPGLNTLGISLIRIDFAAGGFNPPHTHPRATEILVVLEGTLAVGFVTSDPDNKLFAKVLNPGDVFVFPQGLVHFQINIGMGNAVAFAGFSSQRPRAIIVANAVFGSKAPISDDVLMKAFQLDKPTVDSLKAKFWADNN</sequence>
<dbReference type="InterPro" id="IPR011051">
    <property type="entry name" value="RmlC_Cupin_sf"/>
</dbReference>
<keyword evidence="6 10" id="KW-1015">Disulfide bond</keyword>
<dbReference type="AlphaFoldDB" id="A0A2I0A9P9"/>
<dbReference type="PRINTS" id="PR00325">
    <property type="entry name" value="GERMIN"/>
</dbReference>
<keyword evidence="7 8" id="KW-0464">Manganese</keyword>
<feature type="binding site" evidence="9">
    <location>
        <position position="124"/>
    </location>
    <ligand>
        <name>Mn(2+)</name>
        <dbReference type="ChEBI" id="CHEBI:29035"/>
    </ligand>
</feature>